<feature type="signal peptide" evidence="2">
    <location>
        <begin position="1"/>
        <end position="27"/>
    </location>
</feature>
<reference evidence="3 4" key="1">
    <citation type="submission" date="2020-10" db="EMBL/GenBank/DDBJ databases">
        <title>ChiBAC.</title>
        <authorList>
            <person name="Zenner C."/>
            <person name="Hitch T.C.A."/>
            <person name="Clavel T."/>
        </authorList>
    </citation>
    <scope>NUCLEOTIDE SEQUENCE [LARGE SCALE GENOMIC DNA]</scope>
    <source>
        <strain evidence="3 4">DSM 109015</strain>
    </source>
</reference>
<evidence type="ECO:0008006" key="5">
    <source>
        <dbReference type="Google" id="ProtNLM"/>
    </source>
</evidence>
<evidence type="ECO:0000313" key="4">
    <source>
        <dbReference type="Proteomes" id="UP000768567"/>
    </source>
</evidence>
<evidence type="ECO:0000256" key="2">
    <source>
        <dbReference type="SAM" id="SignalP"/>
    </source>
</evidence>
<dbReference type="Proteomes" id="UP000768567">
    <property type="component" value="Unassembled WGS sequence"/>
</dbReference>
<dbReference type="PROSITE" id="PS51257">
    <property type="entry name" value="PROKAR_LIPOPROTEIN"/>
    <property type="match status" value="1"/>
</dbReference>
<feature type="region of interest" description="Disordered" evidence="1">
    <location>
        <begin position="27"/>
        <end position="60"/>
    </location>
</feature>
<comment type="caution">
    <text evidence="3">The sequence shown here is derived from an EMBL/GenBank/DDBJ whole genome shotgun (WGS) entry which is preliminary data.</text>
</comment>
<keyword evidence="4" id="KW-1185">Reference proteome</keyword>
<proteinExistence type="predicted"/>
<protein>
    <recommendedName>
        <fullName evidence="5">LysM domain-containing protein</fullName>
    </recommendedName>
</protein>
<gene>
    <name evidence="3" type="ORF">INF35_09960</name>
</gene>
<organism evidence="3 4">
    <name type="scientific">Gemmiger gallinarum</name>
    <dbReference type="NCBI Taxonomy" id="2779354"/>
    <lineage>
        <taxon>Bacteria</taxon>
        <taxon>Bacillati</taxon>
        <taxon>Bacillota</taxon>
        <taxon>Clostridia</taxon>
        <taxon>Eubacteriales</taxon>
        <taxon>Gemmiger</taxon>
    </lineage>
</organism>
<feature type="compositionally biased region" description="Low complexity" evidence="1">
    <location>
        <begin position="40"/>
        <end position="49"/>
    </location>
</feature>
<feature type="chain" id="PRO_5045519009" description="LysM domain-containing protein" evidence="2">
    <location>
        <begin position="28"/>
        <end position="639"/>
    </location>
</feature>
<name>A0ABR9R4R0_9FIRM</name>
<sequence length="639" mass="69072">MTRYNRLLAAFLAAAMLAAAMSGCAPAQNGKDSVTPEPPTTETTSQSQPAPAATRGPCPDYEQAMANATGAGYPDSAWQSMGTDEATCLQNAYALAAALYHNDAAGAAAACGYTDLSYAEGKQTTVDDVFPFESLDGLVVNGFSFSGGTDEPLWLTISVAESGSTPLPVGETTYALEFGNGYYVTSGCVSAMIPQQNYRPQEEEALTYVRSFRNWVTTQPWGDANDLPPLTTAYYAASFAAMRGTETDNTGSWKASDLAVQVRDAFGTELYAFEDPYEAAFTQEGWGSIYDEETDTFSLAASPGDGNRNCRMIDFAEKASAGTWTLTMARGGNSLWMEPYQSVAYTLRQNEDGSWAILCADWAGGSKVTEYSMWGTLVRLPNGADLPESLPLRVDLGERVTWQQAADALGMEVSELQTLNPEVQPGEDGTFLAYDLLVDTDYTLPDSQQRVVLINTPWEDYQGSRLYYVPASLDEQASIVTAEAMDFLWHYNVRLGYAPAQPVENDKGAELYQAVDGARFTRYSELKAYLESVFTPELAAQYASGGYNTQYRCYIGYMAGENDELRFGGGERGTNPLVLAQLCTEPQTQPDGSLVFGLLGIESAEAAGAGAPPARAVWHTIRLVQTDDGWRVAEASLAV</sequence>
<dbReference type="EMBL" id="JADCKC010000003">
    <property type="protein sequence ID" value="MBE5038107.1"/>
    <property type="molecule type" value="Genomic_DNA"/>
</dbReference>
<evidence type="ECO:0000256" key="1">
    <source>
        <dbReference type="SAM" id="MobiDB-lite"/>
    </source>
</evidence>
<accession>A0ABR9R4R0</accession>
<evidence type="ECO:0000313" key="3">
    <source>
        <dbReference type="EMBL" id="MBE5038107.1"/>
    </source>
</evidence>
<dbReference type="RefSeq" id="WP_193502031.1">
    <property type="nucleotide sequence ID" value="NZ_JADCKC010000003.1"/>
</dbReference>
<keyword evidence="2" id="KW-0732">Signal</keyword>